<dbReference type="InterPro" id="IPR048230">
    <property type="entry name" value="GalA-like"/>
</dbReference>
<comment type="caution">
    <text evidence="9">The sequence shown here is derived from an EMBL/GenBank/DDBJ whole genome shotgun (WGS) entry which is preliminary data.</text>
</comment>
<reference evidence="9" key="1">
    <citation type="journal article" date="2014" name="Int. J. Syst. Evol. Microbiol.">
        <title>Complete genome of a new Firmicutes species belonging to the dominant human colonic microbiota ('Ruminococcus bicirculans') reveals two chromosomes and a selective capacity to utilize plant glucans.</title>
        <authorList>
            <consortium name="NISC Comparative Sequencing Program"/>
            <person name="Wegmann U."/>
            <person name="Louis P."/>
            <person name="Goesmann A."/>
            <person name="Henrissat B."/>
            <person name="Duncan S.H."/>
            <person name="Flint H.J."/>
        </authorList>
    </citation>
    <scope>NUCLEOTIDE SEQUENCE</scope>
    <source>
        <strain evidence="9">VKM B-1499</strain>
    </source>
</reference>
<feature type="domain" description="Glycoside hydrolase family 2 immunoglobulin-like beta-sandwich" evidence="4">
    <location>
        <begin position="261"/>
        <end position="356"/>
    </location>
</feature>
<dbReference type="PANTHER" id="PTHR42732:SF1">
    <property type="entry name" value="BETA-MANNOSIDASE"/>
    <property type="match status" value="1"/>
</dbReference>
<feature type="domain" description="Glycoside hydrolase family 2 catalytic" evidence="5">
    <location>
        <begin position="364"/>
        <end position="439"/>
    </location>
</feature>
<dbReference type="InterPro" id="IPR036156">
    <property type="entry name" value="Beta-gal/glucu_dom_sf"/>
</dbReference>
<dbReference type="SUPFAM" id="SSF51445">
    <property type="entry name" value="(Trans)glycosidases"/>
    <property type="match status" value="1"/>
</dbReference>
<dbReference type="Gene3D" id="2.60.120.260">
    <property type="entry name" value="Galactose-binding domain-like"/>
    <property type="match status" value="1"/>
</dbReference>
<dbReference type="SUPFAM" id="SSF49303">
    <property type="entry name" value="beta-Galactosidase/glucuronidase domain"/>
    <property type="match status" value="1"/>
</dbReference>
<dbReference type="InterPro" id="IPR051913">
    <property type="entry name" value="GH2_Domain-Containing"/>
</dbReference>
<accession>A0ABQ5TC51</accession>
<feature type="domain" description="Glycoside hydrolase family 2" evidence="8">
    <location>
        <begin position="729"/>
        <end position="829"/>
    </location>
</feature>
<evidence type="ECO:0000256" key="3">
    <source>
        <dbReference type="ARBA" id="ARBA00023295"/>
    </source>
</evidence>
<dbReference type="Proteomes" id="UP001143509">
    <property type="component" value="Unassembled WGS sequence"/>
</dbReference>
<dbReference type="InterPro" id="IPR008979">
    <property type="entry name" value="Galactose-bd-like_sf"/>
</dbReference>
<dbReference type="PANTHER" id="PTHR42732">
    <property type="entry name" value="BETA-GALACTOSIDASE"/>
    <property type="match status" value="1"/>
</dbReference>
<dbReference type="Gene3D" id="2.60.40.10">
    <property type="entry name" value="Immunoglobulins"/>
    <property type="match status" value="3"/>
</dbReference>
<dbReference type="InterPro" id="IPR040605">
    <property type="entry name" value="Glyco_hydro2_dom5"/>
</dbReference>
<dbReference type="Pfam" id="PF16355">
    <property type="entry name" value="DUF4982"/>
    <property type="match status" value="1"/>
</dbReference>
<evidence type="ECO:0000259" key="8">
    <source>
        <dbReference type="Pfam" id="PF18565"/>
    </source>
</evidence>
<comment type="similarity">
    <text evidence="1">Belongs to the glycosyl hydrolase 2 family.</text>
</comment>
<evidence type="ECO:0000259" key="5">
    <source>
        <dbReference type="Pfam" id="PF02836"/>
    </source>
</evidence>
<dbReference type="SUPFAM" id="SSF49785">
    <property type="entry name" value="Galactose-binding domain-like"/>
    <property type="match status" value="1"/>
</dbReference>
<evidence type="ECO:0000313" key="10">
    <source>
        <dbReference type="Proteomes" id="UP001143509"/>
    </source>
</evidence>
<evidence type="ECO:0000259" key="6">
    <source>
        <dbReference type="Pfam" id="PF02837"/>
    </source>
</evidence>
<evidence type="ECO:0000313" key="9">
    <source>
        <dbReference type="EMBL" id="GLK49722.1"/>
    </source>
</evidence>
<protein>
    <submittedName>
        <fullName evidence="9">Beta-galactosidase</fullName>
    </submittedName>
</protein>
<keyword evidence="10" id="KW-1185">Reference proteome</keyword>
<keyword evidence="2" id="KW-0378">Hydrolase</keyword>
<evidence type="ECO:0000256" key="1">
    <source>
        <dbReference type="ARBA" id="ARBA00007401"/>
    </source>
</evidence>
<dbReference type="Pfam" id="PF18565">
    <property type="entry name" value="Glyco_hydro2_C5"/>
    <property type="match status" value="1"/>
</dbReference>
<feature type="domain" description="DUF4982" evidence="7">
    <location>
        <begin position="659"/>
        <end position="716"/>
    </location>
</feature>
<keyword evidence="3" id="KW-0326">Glycosidase</keyword>
<evidence type="ECO:0000259" key="7">
    <source>
        <dbReference type="Pfam" id="PF16355"/>
    </source>
</evidence>
<dbReference type="RefSeq" id="WP_271165905.1">
    <property type="nucleotide sequence ID" value="NZ_BSFD01000010.1"/>
</dbReference>
<feature type="domain" description="Glycoside hydrolase family 2 catalytic" evidence="5">
    <location>
        <begin position="448"/>
        <end position="610"/>
    </location>
</feature>
<dbReference type="Pfam" id="PF00703">
    <property type="entry name" value="Glyco_hydro_2"/>
    <property type="match status" value="1"/>
</dbReference>
<feature type="domain" description="Glycosyl hydrolases family 2 sugar binding" evidence="6">
    <location>
        <begin position="148"/>
        <end position="241"/>
    </location>
</feature>
<dbReference type="InterPro" id="IPR017853">
    <property type="entry name" value="GH"/>
</dbReference>
<dbReference type="InterPro" id="IPR006103">
    <property type="entry name" value="Glyco_hydro_2_cat"/>
</dbReference>
<name>A0ABQ5TC51_9CAUL</name>
<dbReference type="InterPro" id="IPR032311">
    <property type="entry name" value="DUF4982"/>
</dbReference>
<dbReference type="NCBIfam" id="NF041462">
    <property type="entry name" value="GalA"/>
    <property type="match status" value="1"/>
</dbReference>
<dbReference type="InterPro" id="IPR013783">
    <property type="entry name" value="Ig-like_fold"/>
</dbReference>
<dbReference type="InterPro" id="IPR006104">
    <property type="entry name" value="Glyco_hydro_2_N"/>
</dbReference>
<evidence type="ECO:0000256" key="2">
    <source>
        <dbReference type="ARBA" id="ARBA00022801"/>
    </source>
</evidence>
<dbReference type="InterPro" id="IPR006102">
    <property type="entry name" value="Ig-like_GH2"/>
</dbReference>
<proteinExistence type="inferred from homology"/>
<dbReference type="Pfam" id="PF02837">
    <property type="entry name" value="Glyco_hydro_2_N"/>
    <property type="match status" value="1"/>
</dbReference>
<dbReference type="Pfam" id="PF02836">
    <property type="entry name" value="Glyco_hydro_2_C"/>
    <property type="match status" value="2"/>
</dbReference>
<reference evidence="9" key="2">
    <citation type="submission" date="2023-01" db="EMBL/GenBank/DDBJ databases">
        <authorList>
            <person name="Sun Q."/>
            <person name="Evtushenko L."/>
        </authorList>
    </citation>
    <scope>NUCLEOTIDE SEQUENCE</scope>
    <source>
        <strain evidence="9">VKM B-1499</strain>
    </source>
</reference>
<gene>
    <name evidence="9" type="primary">bga_1</name>
    <name evidence="9" type="ORF">GCM10017620_26950</name>
</gene>
<evidence type="ECO:0000259" key="4">
    <source>
        <dbReference type="Pfam" id="PF00703"/>
    </source>
</evidence>
<sequence length="841" mass="92431">MGRKGSNLTVDRRVVLQSAGGLTLASTVLTGPAVADSITAPRPSHEFRQSMKLAFDWKFALGHASDMAKDFGFGRDQRTYAKTGGSESSPIATAALPGFDDSSWSSVQIPHDWAIDLPFDPGPGGFGPDQDDPHAAHGYRALGRDHPENSVGWYRRPLDIPADWSGRRLSLEFDGAFRQVVVFLNGIIVDEHAGGYVPFTVDITDVAHPGETNWLVVRVDASLGEGWFYEGAGLYRHVHLTATDPIHLPPHGVFIQSAPRGAGATAKISIDVRNQSDAAPEARVRTIVLAPNGLEMARNETGLSITAWGDGKVEHDLAWDAAPLWSPSDPQLHRLVVEVEVGGRITDRTETSFGVRSAVFDAKRGFLLNGQPLKLLGACCHQDHAGVGAAIPDRLQDWRIEQLKAMGCNAYRASHNPATPELMDACDRLGMLVIAETRRMSSDDESMAELATLVRRDRNRPSVIAWSIGNEEQAIQGNETGAAIARTMKRLVNRLDPSRPVTAAKDQDFDTGVSRVVDVLGFNYRTPQMEGYHARFPDQPILGSETGSTVSTRGEYVLDAARHIVPAYDREHPWWASTAEEWWTIAAERPYIAGGFIWTGFDYRGEPTPYSRWPSVGSYFGAMDSCGFPKDNYWYYRAWWRPEPLLHLFPHWNWEGREGEEIEVWVHSNLDRVELLVNGRSAGAKMVERNRHLAWSVPYAPGVLEARGYKNGRLVATQRRETAGAPAALRLSVDRQRLTADGEDVAMIAASVVDARGRPCPRANDLVVFEVAGDARVIGVGNGDPVSHEPDRSDRRHLFNGLAQAIVQTGRKGGPITVTARAEGLRPAVLRLDARTTKQST</sequence>
<dbReference type="Gene3D" id="3.20.20.80">
    <property type="entry name" value="Glycosidases"/>
    <property type="match status" value="1"/>
</dbReference>
<organism evidence="9 10">
    <name type="scientific">Brevundimonas intermedia</name>
    <dbReference type="NCBI Taxonomy" id="74315"/>
    <lineage>
        <taxon>Bacteria</taxon>
        <taxon>Pseudomonadati</taxon>
        <taxon>Pseudomonadota</taxon>
        <taxon>Alphaproteobacteria</taxon>
        <taxon>Caulobacterales</taxon>
        <taxon>Caulobacteraceae</taxon>
        <taxon>Brevundimonas</taxon>
    </lineage>
</organism>
<dbReference type="EMBL" id="BSFD01000010">
    <property type="protein sequence ID" value="GLK49722.1"/>
    <property type="molecule type" value="Genomic_DNA"/>
</dbReference>